<dbReference type="GO" id="GO:0042800">
    <property type="term" value="F:histone H3K4 methyltransferase activity"/>
    <property type="evidence" value="ECO:0007669"/>
    <property type="project" value="TreeGrafter"/>
</dbReference>
<evidence type="ECO:0000256" key="5">
    <source>
        <dbReference type="ARBA" id="ARBA00023015"/>
    </source>
</evidence>
<name>A0A9P8D1B5_MORAP</name>
<keyword evidence="2 7" id="KW-0863">Zinc-finger</keyword>
<evidence type="ECO:0000256" key="8">
    <source>
        <dbReference type="SAM" id="MobiDB-lite"/>
    </source>
</evidence>
<keyword evidence="6" id="KW-0804">Transcription</keyword>
<keyword evidence="1" id="KW-0479">Metal-binding</keyword>
<evidence type="ECO:0000256" key="6">
    <source>
        <dbReference type="ARBA" id="ARBA00023163"/>
    </source>
</evidence>
<dbReference type="PANTHER" id="PTHR45838:SF4">
    <property type="entry name" value="HISTONE-LYSINE N-METHYLTRANSFERASE TRITHORAX"/>
    <property type="match status" value="1"/>
</dbReference>
<feature type="region of interest" description="Disordered" evidence="8">
    <location>
        <begin position="1766"/>
        <end position="1819"/>
    </location>
</feature>
<sequence length="1994" mass="217357">MIIGFDPLGTEKKKREEERHCCPPIGNNTARPTPLTSRSARVIPNTRTASMETQEMKKENIQRNGIAKSMHRPFSKDTIGTAASYMDVGPAHGAMQEATGKSGQGLYQHNVRSEMDMDQDSNISQEHASDTEEQPNGSVDFADSRGMGRCPQNSPGSSSRRRQDGPLESQQQQHHGPLRAGEDVGRRAQRSGYAHSHASKRHPASLTPVLDASIPSPLASPLTATVNSLTALSISHPFTPLGGFSGRDLTKITVPRERKSTRPYSVSSGEAFLAQEHKHNGSRRDDTQQDQMERLSDPETSSQQGGAAARPGTHKEAHVQPTISSTSPSTSTADSFNSTKSTGSKWQPQKPAAQLRVTLYRLVSTGYLPANTLVVFREHSAVVTATGMLIPQLKEPDAATLYPWLQSEYETPSAWATAMVKGDRTGKVAVNGWSAIKVPIQQDAGLSAMFGDQGLPEVSLDVLRKRYLAEMTEDSGQAENTTGGASKAAVLDRKKRKRPSARSGESTGLRIWTQTEPQDTKSRSETTRPRKRTMSDLSGMVTSDLFQDRQLHLEAAGALFSMQDGFASPTFETCTRRTTKGTSRAKTTRRHRGVTQLESLARRQHKRELLVTQSPDRDVSALRILRPLSLMPIVVPQNQDTSVGHMDFCVGCGAPGKVLDSKRILSDHGSQDHRPHQWLNATCAGEVKSGYNPGEDAMLRCFDCGECFHLDCVPPDHTSPASASIGNTNWHCPRCTVCGVCQTSIHDQAPPSVHQKVATSKRSSDSAQQEIQVLACDNCQNFTHLQCQLALEPTLKNILKPACQGNIEWLCATCRECVECGHRISSTSAGNGREPSPLVGAPGIKPSKVEGRWSHGSALCPGCTVLTEKGNICPLCCRVYSDDDYETPMIFCDGCSLWVHVACDKGLHDRDYEELGEDSRQYFCPSCIPTPIPSPTHSSSSSLLSAVNSVEQSPWQEPLGYGPQHANGHHDYSKETSSSAEEDGKGKNRKRKDDIMDLIRAAKEISDTESQANSPYSSYSPMFPSSTHSRTMSSSLESVAEVAAAEALLTIFSGASTPVSSTPYTSYPPSPFEPPFSGMYDRHYAVINSPQDLQHMMGSMAFTPSSDPESTGAAMRECMCMATSQCRCLPQRRSFPPEDYFNSRPYARHAVPYNHSEKELEVAPNAHTKSLQPNLTEEDLYQPLSPQSHTALNDSLSGTGLDARDCVLCHSRYSAGESASDTKPEALGRLLPLRWEDETADGSQHFVARTGWIHVNCALWSTGVDLDSATGSMSHVADTVGQSVQAICGACGQAGASISFNRNHIRITINTNTNTNININTALALVALTAAMALHSSMTVSSADAAKLPLMESLTHAEGPSPHTRGPIWIRDPLFEVQQTLAASPSDSEKNSRKLGCFRIGGLLLHSLGSFDMAGVVYCETGLGNDVDLEIKYTLQPTANRTARPSATAEVLAIPLGFKCERQLLRAGSSRDIVVMEVVKSHLGHMRRTEANTADGYAPDSLAYAQDGEETSLAWRVLINGTDPSSNREFYSPSMHDVVDTIFEDSEEGSALVQYRRYIKSPDAFFGLDHPFIRQQILSMDGQVQVASRMWLRYREEQRILERQCGKHSCPSSPGGPSKATHLTQSSEHRGTGTMTAARVRSRQQSRLLRKRIVRIGIAQNNSKMPEYNSHQHDPSGGGGSDNKSSMEVDHSQGSSSSLQPGLSRQLVATSPSLRSPSRDLLKVSSTVHPTPGSKITEDSLQRLREEHAKGVALFWNGRRMTTPNASVASALSRRGGTSTASSGQLQDRVSFDKDEAQATQPIPYPSSGGEMSTEPQEERVNMDIDPKEESDPYLPSFGQLDASMGKASTTTTSVVVESELLTPLEAHAELRLYSTRTFATDEMVMEYVGEVISPAVAIRRQETYQSQGRGCYMMWCELEEAVIDATVQGGLARCIRQCEDDASDSRQGRGSVYAKTLTVMTGSGLTVRRRPKVVICAARTLHPGEELTMQYCS</sequence>
<dbReference type="SMART" id="SM00249">
    <property type="entry name" value="PHD"/>
    <property type="match status" value="3"/>
</dbReference>
<evidence type="ECO:0000256" key="7">
    <source>
        <dbReference type="PROSITE-ProRule" id="PRU00146"/>
    </source>
</evidence>
<comment type="caution">
    <text evidence="10">The sequence shown here is derived from an EMBL/GenBank/DDBJ whole genome shotgun (WGS) entry which is preliminary data.</text>
</comment>
<feature type="compositionally biased region" description="Basic and acidic residues" evidence="8">
    <location>
        <begin position="9"/>
        <end position="21"/>
    </location>
</feature>
<feature type="compositionally biased region" description="Low complexity" evidence="8">
    <location>
        <begin position="1692"/>
        <end position="1704"/>
    </location>
</feature>
<keyword evidence="4" id="KW-0156">Chromatin regulator</keyword>
<feature type="compositionally biased region" description="Low complexity" evidence="8">
    <location>
        <begin position="321"/>
        <end position="332"/>
    </location>
</feature>
<evidence type="ECO:0000256" key="4">
    <source>
        <dbReference type="ARBA" id="ARBA00022853"/>
    </source>
</evidence>
<evidence type="ECO:0000313" key="10">
    <source>
        <dbReference type="EMBL" id="KAG9322870.1"/>
    </source>
</evidence>
<dbReference type="PANTHER" id="PTHR45838">
    <property type="entry name" value="HISTONE-LYSINE-N-METHYLTRANSFERASE 2 KMT2 FAMILY MEMBER"/>
    <property type="match status" value="1"/>
</dbReference>
<dbReference type="InterPro" id="IPR011011">
    <property type="entry name" value="Znf_FYVE_PHD"/>
</dbReference>
<feature type="compositionally biased region" description="Polar residues" evidence="8">
    <location>
        <begin position="333"/>
        <end position="347"/>
    </location>
</feature>
<feature type="compositionally biased region" description="Basic and acidic residues" evidence="8">
    <location>
        <begin position="982"/>
        <end position="994"/>
    </location>
</feature>
<evidence type="ECO:0000256" key="1">
    <source>
        <dbReference type="ARBA" id="ARBA00022723"/>
    </source>
</evidence>
<dbReference type="Proteomes" id="UP000717515">
    <property type="component" value="Unassembled WGS sequence"/>
</dbReference>
<dbReference type="Pfam" id="PF00856">
    <property type="entry name" value="SET"/>
    <property type="match status" value="1"/>
</dbReference>
<gene>
    <name evidence="10" type="ORF">KVV02_001204</name>
</gene>
<feature type="compositionally biased region" description="Basic and acidic residues" evidence="8">
    <location>
        <begin position="275"/>
        <end position="297"/>
    </location>
</feature>
<dbReference type="GO" id="GO:0008270">
    <property type="term" value="F:zinc ion binding"/>
    <property type="evidence" value="ECO:0007669"/>
    <property type="project" value="UniProtKB-KW"/>
</dbReference>
<accession>A0A9P8D1B5</accession>
<evidence type="ECO:0000259" key="9">
    <source>
        <dbReference type="PROSITE" id="PS50016"/>
    </source>
</evidence>
<dbReference type="CDD" id="cd15489">
    <property type="entry name" value="PHD_SF"/>
    <property type="match status" value="1"/>
</dbReference>
<feature type="domain" description="PHD-type" evidence="9">
    <location>
        <begin position="870"/>
        <end position="930"/>
    </location>
</feature>
<feature type="compositionally biased region" description="Basic and acidic residues" evidence="8">
    <location>
        <begin position="518"/>
        <end position="528"/>
    </location>
</feature>
<evidence type="ECO:0000256" key="3">
    <source>
        <dbReference type="ARBA" id="ARBA00022833"/>
    </source>
</evidence>
<keyword evidence="5" id="KW-0805">Transcription regulation</keyword>
<proteinExistence type="predicted"/>
<dbReference type="Gene3D" id="3.30.40.10">
    <property type="entry name" value="Zinc/RING finger domain, C3HC4 (zinc finger)"/>
    <property type="match status" value="3"/>
</dbReference>
<protein>
    <recommendedName>
        <fullName evidence="9">PHD-type domain-containing protein</fullName>
    </recommendedName>
</protein>
<evidence type="ECO:0000256" key="2">
    <source>
        <dbReference type="ARBA" id="ARBA00022771"/>
    </source>
</evidence>
<feature type="domain" description="PHD-type" evidence="9">
    <location>
        <begin position="646"/>
        <end position="738"/>
    </location>
</feature>
<feature type="compositionally biased region" description="Polar residues" evidence="8">
    <location>
        <begin position="26"/>
        <end position="39"/>
    </location>
</feature>
<dbReference type="InterPro" id="IPR001214">
    <property type="entry name" value="SET_dom"/>
</dbReference>
<feature type="region of interest" description="Disordered" evidence="8">
    <location>
        <begin position="117"/>
        <end position="208"/>
    </location>
</feature>
<keyword evidence="3" id="KW-0862">Zinc</keyword>
<dbReference type="SUPFAM" id="SSF57903">
    <property type="entry name" value="FYVE/PHD zinc finger"/>
    <property type="match status" value="2"/>
</dbReference>
<feature type="compositionally biased region" description="Low complexity" evidence="8">
    <location>
        <begin position="1773"/>
        <end position="1784"/>
    </location>
</feature>
<feature type="compositionally biased region" description="Polar residues" evidence="8">
    <location>
        <begin position="474"/>
        <end position="484"/>
    </location>
</feature>
<dbReference type="Gene3D" id="2.170.270.10">
    <property type="entry name" value="SET domain"/>
    <property type="match status" value="1"/>
</dbReference>
<dbReference type="InterPro" id="IPR019787">
    <property type="entry name" value="Znf_PHD-finger"/>
</dbReference>
<feature type="region of interest" description="Disordered" evidence="8">
    <location>
        <begin position="1605"/>
        <end position="1646"/>
    </location>
</feature>
<organism evidence="10 11">
    <name type="scientific">Mortierella alpina</name>
    <name type="common">Oleaginous fungus</name>
    <name type="synonym">Mortierella renispora</name>
    <dbReference type="NCBI Taxonomy" id="64518"/>
    <lineage>
        <taxon>Eukaryota</taxon>
        <taxon>Fungi</taxon>
        <taxon>Fungi incertae sedis</taxon>
        <taxon>Mucoromycota</taxon>
        <taxon>Mortierellomycotina</taxon>
        <taxon>Mortierellomycetes</taxon>
        <taxon>Mortierellales</taxon>
        <taxon>Mortierellaceae</taxon>
        <taxon>Mortierella</taxon>
    </lineage>
</organism>
<dbReference type="InterPro" id="IPR013083">
    <property type="entry name" value="Znf_RING/FYVE/PHD"/>
</dbReference>
<dbReference type="SUPFAM" id="SSF82199">
    <property type="entry name" value="SET domain"/>
    <property type="match status" value="1"/>
</dbReference>
<dbReference type="EMBL" id="JAIFTL010000126">
    <property type="protein sequence ID" value="KAG9322870.1"/>
    <property type="molecule type" value="Genomic_DNA"/>
</dbReference>
<reference evidence="10" key="1">
    <citation type="submission" date="2021-07" db="EMBL/GenBank/DDBJ databases">
        <title>Draft genome of Mortierella alpina, strain LL118, isolated from an aspen leaf litter sample.</title>
        <authorList>
            <person name="Yang S."/>
            <person name="Vinatzer B.A."/>
        </authorList>
    </citation>
    <scope>NUCLEOTIDE SEQUENCE</scope>
    <source>
        <strain evidence="10">LL118</strain>
    </source>
</reference>
<feature type="region of interest" description="Disordered" evidence="8">
    <location>
        <begin position="1659"/>
        <end position="1742"/>
    </location>
</feature>
<dbReference type="InterPro" id="IPR046341">
    <property type="entry name" value="SET_dom_sf"/>
</dbReference>
<feature type="compositionally biased region" description="Basic and acidic residues" evidence="8">
    <location>
        <begin position="248"/>
        <end position="260"/>
    </location>
</feature>
<feature type="region of interest" description="Disordered" evidence="8">
    <location>
        <begin position="236"/>
        <end position="350"/>
    </location>
</feature>
<dbReference type="PROSITE" id="PS50016">
    <property type="entry name" value="ZF_PHD_2"/>
    <property type="match status" value="2"/>
</dbReference>
<feature type="region of interest" description="Disordered" evidence="8">
    <location>
        <begin position="1"/>
        <end position="39"/>
    </location>
</feature>
<feature type="region of interest" description="Disordered" evidence="8">
    <location>
        <begin position="954"/>
        <end position="994"/>
    </location>
</feature>
<dbReference type="InterPro" id="IPR001965">
    <property type="entry name" value="Znf_PHD"/>
</dbReference>
<evidence type="ECO:0000313" key="11">
    <source>
        <dbReference type="Proteomes" id="UP000717515"/>
    </source>
</evidence>
<dbReference type="GO" id="GO:0045893">
    <property type="term" value="P:positive regulation of DNA-templated transcription"/>
    <property type="evidence" value="ECO:0007669"/>
    <property type="project" value="TreeGrafter"/>
</dbReference>
<dbReference type="GO" id="GO:0035097">
    <property type="term" value="C:histone methyltransferase complex"/>
    <property type="evidence" value="ECO:0007669"/>
    <property type="project" value="TreeGrafter"/>
</dbReference>
<feature type="region of interest" description="Disordered" evidence="8">
    <location>
        <begin position="473"/>
        <end position="534"/>
    </location>
</feature>